<accession>A0A2N7L571</accession>
<evidence type="ECO:0000313" key="3">
    <source>
        <dbReference type="Proteomes" id="UP000235387"/>
    </source>
</evidence>
<dbReference type="PRINTS" id="PR00598">
    <property type="entry name" value="HTHMARR"/>
</dbReference>
<dbReference type="SUPFAM" id="SSF46785">
    <property type="entry name" value="Winged helix' DNA-binding domain"/>
    <property type="match status" value="1"/>
</dbReference>
<dbReference type="PROSITE" id="PS50995">
    <property type="entry name" value="HTH_MARR_2"/>
    <property type="match status" value="1"/>
</dbReference>
<dbReference type="Pfam" id="PF01047">
    <property type="entry name" value="MarR"/>
    <property type="match status" value="1"/>
</dbReference>
<evidence type="ECO:0000313" key="2">
    <source>
        <dbReference type="EMBL" id="PMN88630.1"/>
    </source>
</evidence>
<organism evidence="2 3">
    <name type="scientific">Enterovibrio norvegicus</name>
    <dbReference type="NCBI Taxonomy" id="188144"/>
    <lineage>
        <taxon>Bacteria</taxon>
        <taxon>Pseudomonadati</taxon>
        <taxon>Pseudomonadota</taxon>
        <taxon>Gammaproteobacteria</taxon>
        <taxon>Vibrionales</taxon>
        <taxon>Vibrionaceae</taxon>
        <taxon>Enterovibrio</taxon>
    </lineage>
</organism>
<gene>
    <name evidence="2" type="ORF">BCT23_23925</name>
</gene>
<sequence length="142" mass="16306">MSDQKSLDSLFQLAHALKRKMLENIEELELGIAPMNVRVLKIIRMKKNTTAIDIAHLLNRDKAQVTRLLNALIEQNLIQKEPNPEDKRSQRLRLTEGGEKILEQISGIDIKVFEALSEDVSAEEWDTFTRIADKMTRNLVGR</sequence>
<dbReference type="InterPro" id="IPR039422">
    <property type="entry name" value="MarR/SlyA-like"/>
</dbReference>
<dbReference type="InterPro" id="IPR036390">
    <property type="entry name" value="WH_DNA-bd_sf"/>
</dbReference>
<dbReference type="PANTHER" id="PTHR33164:SF43">
    <property type="entry name" value="HTH-TYPE TRANSCRIPTIONAL REPRESSOR YETL"/>
    <property type="match status" value="1"/>
</dbReference>
<name>A0A2N7L571_9GAMM</name>
<dbReference type="RefSeq" id="WP_102319462.1">
    <property type="nucleotide sequence ID" value="NZ_MCYQ01000046.1"/>
</dbReference>
<dbReference type="EMBL" id="MDAL01000050">
    <property type="protein sequence ID" value="PMN88630.1"/>
    <property type="molecule type" value="Genomic_DNA"/>
</dbReference>
<dbReference type="GO" id="GO:0006950">
    <property type="term" value="P:response to stress"/>
    <property type="evidence" value="ECO:0007669"/>
    <property type="project" value="TreeGrafter"/>
</dbReference>
<dbReference type="AlphaFoldDB" id="A0A2N7L571"/>
<dbReference type="SMART" id="SM00347">
    <property type="entry name" value="HTH_MARR"/>
    <property type="match status" value="1"/>
</dbReference>
<reference evidence="3" key="1">
    <citation type="submission" date="2016-07" db="EMBL/GenBank/DDBJ databases">
        <title>Nontailed viruses are major unrecognized killers of bacteria in the ocean.</title>
        <authorList>
            <person name="Kauffman K."/>
            <person name="Hussain F."/>
            <person name="Yang J."/>
            <person name="Arevalo P."/>
            <person name="Brown J."/>
            <person name="Cutler M."/>
            <person name="Kelly L."/>
            <person name="Polz M.F."/>
        </authorList>
    </citation>
    <scope>NUCLEOTIDE SEQUENCE [LARGE SCALE GENOMIC DNA]</scope>
    <source>
        <strain evidence="3">10N.261.45.A10</strain>
    </source>
</reference>
<dbReference type="Proteomes" id="UP000235387">
    <property type="component" value="Unassembled WGS sequence"/>
</dbReference>
<dbReference type="GO" id="GO:0003700">
    <property type="term" value="F:DNA-binding transcription factor activity"/>
    <property type="evidence" value="ECO:0007669"/>
    <property type="project" value="InterPro"/>
</dbReference>
<evidence type="ECO:0000259" key="1">
    <source>
        <dbReference type="PROSITE" id="PS50995"/>
    </source>
</evidence>
<dbReference type="PANTHER" id="PTHR33164">
    <property type="entry name" value="TRANSCRIPTIONAL REGULATOR, MARR FAMILY"/>
    <property type="match status" value="1"/>
</dbReference>
<dbReference type="InterPro" id="IPR036388">
    <property type="entry name" value="WH-like_DNA-bd_sf"/>
</dbReference>
<comment type="caution">
    <text evidence="2">The sequence shown here is derived from an EMBL/GenBank/DDBJ whole genome shotgun (WGS) entry which is preliminary data.</text>
</comment>
<dbReference type="Gene3D" id="1.10.10.10">
    <property type="entry name" value="Winged helix-like DNA-binding domain superfamily/Winged helix DNA-binding domain"/>
    <property type="match status" value="1"/>
</dbReference>
<proteinExistence type="predicted"/>
<protein>
    <submittedName>
        <fullName evidence="2">MarR family transcriptional regulator</fullName>
    </submittedName>
</protein>
<dbReference type="InterPro" id="IPR000835">
    <property type="entry name" value="HTH_MarR-typ"/>
</dbReference>
<feature type="domain" description="HTH marR-type" evidence="1">
    <location>
        <begin position="3"/>
        <end position="137"/>
    </location>
</feature>